<evidence type="ECO:0000256" key="14">
    <source>
        <dbReference type="ARBA" id="ARBA00022842"/>
    </source>
</evidence>
<dbReference type="Gene3D" id="3.90.190.20">
    <property type="entry name" value="Mur ligase, C-terminal domain"/>
    <property type="match status" value="1"/>
</dbReference>
<evidence type="ECO:0000256" key="7">
    <source>
        <dbReference type="ARBA" id="ARBA00013023"/>
    </source>
</evidence>
<sequence length="425" mass="46370">MNEQIMTPTATSSLSDWLTYLERIHPTEIDLGLERSHQVRERAAITQPARFTITVAGTNGKGSTVAMLSSILQQAGYKVGVYTSPHLVDYRERVQINGALLSEAEHSAAFAAINDARQDTSLTYFEMGTLAALWLMQRAELDVAILEVGLGGRLDAVNVVDPDVAIVTSIGIDHVQFLGDNREKIGFEKAGIARRNRPLICGDSYPPKSIAAQASSIGADLKQVGRDFSSKRYDDYWHYYGLNVNLFNLPSPQLPLVNAVTTLAALECLPLAVSEDAIKAGLVKASLMGRMQRLHHQQVEVLLDVAHNGHAAQYVAQQLKRMPHQEIIAVVGMLKDKDANAVFEALSPHITEWALGTLHEPRGNTAEQLAACEALNSAQVSCFDGVEAAFDFAVERAQQKNALVFAFGSFYTVGHIYAQINSGNE</sequence>
<name>A0A348WMC0_9GAMM</name>
<comment type="catalytic activity">
    <reaction evidence="21">
        <text>(6R)-5,10-methylenetetrahydrofolyl-(gamma-L-Glu)(n) + L-glutamate + ATP = (6R)-5,10-methylenetetrahydrofolyl-(gamma-L-Glu)(n+1) + ADP + phosphate + H(+)</text>
        <dbReference type="Rhea" id="RHEA:51912"/>
        <dbReference type="Rhea" id="RHEA-COMP:13257"/>
        <dbReference type="Rhea" id="RHEA-COMP:13258"/>
        <dbReference type="ChEBI" id="CHEBI:15378"/>
        <dbReference type="ChEBI" id="CHEBI:29985"/>
        <dbReference type="ChEBI" id="CHEBI:30616"/>
        <dbReference type="ChEBI" id="CHEBI:43474"/>
        <dbReference type="ChEBI" id="CHEBI:136572"/>
        <dbReference type="ChEBI" id="CHEBI:456216"/>
        <dbReference type="EC" id="6.3.2.17"/>
    </reaction>
</comment>
<dbReference type="PANTHER" id="PTHR11136">
    <property type="entry name" value="FOLYLPOLYGLUTAMATE SYNTHASE-RELATED"/>
    <property type="match status" value="1"/>
</dbReference>
<evidence type="ECO:0000256" key="12">
    <source>
        <dbReference type="ARBA" id="ARBA00022741"/>
    </source>
</evidence>
<evidence type="ECO:0000256" key="4">
    <source>
        <dbReference type="ARBA" id="ARBA00005150"/>
    </source>
</evidence>
<dbReference type="GO" id="GO:0005524">
    <property type="term" value="F:ATP binding"/>
    <property type="evidence" value="ECO:0007669"/>
    <property type="project" value="UniProtKB-KW"/>
</dbReference>
<evidence type="ECO:0000256" key="2">
    <source>
        <dbReference type="ARBA" id="ARBA00002714"/>
    </source>
</evidence>
<comment type="catalytic activity">
    <reaction evidence="22">
        <text>7,8-dihydropteroate + L-glutamate + ATP = 7,8-dihydrofolate + ADP + phosphate + H(+)</text>
        <dbReference type="Rhea" id="RHEA:23584"/>
        <dbReference type="ChEBI" id="CHEBI:15378"/>
        <dbReference type="ChEBI" id="CHEBI:17839"/>
        <dbReference type="ChEBI" id="CHEBI:29985"/>
        <dbReference type="ChEBI" id="CHEBI:30616"/>
        <dbReference type="ChEBI" id="CHEBI:43474"/>
        <dbReference type="ChEBI" id="CHEBI:57451"/>
        <dbReference type="ChEBI" id="CHEBI:456216"/>
        <dbReference type="EC" id="6.3.2.12"/>
    </reaction>
</comment>
<evidence type="ECO:0000256" key="22">
    <source>
        <dbReference type="ARBA" id="ARBA00049161"/>
    </source>
</evidence>
<evidence type="ECO:0000259" key="24">
    <source>
        <dbReference type="Pfam" id="PF02875"/>
    </source>
</evidence>
<feature type="domain" description="Mur ligase C-terminal" evidence="24">
    <location>
        <begin position="289"/>
        <end position="409"/>
    </location>
</feature>
<dbReference type="STRING" id="314276.OS145_12131"/>
<comment type="function">
    <text evidence="2">Functions in two distinct reactions of the de novo folate biosynthetic pathway. Catalyzes the addition of a glutamate residue to dihydropteroate (7,8-dihydropteroate or H2Pte) to form dihydrofolate (7,8-dihydrofolate monoglutamate or H2Pte-Glu). Also catalyzes successive additions of L-glutamate to tetrahydrofolate or 10-formyltetrahydrofolate or 5,10-methylenetetrahydrofolate, leading to folylpolyglutamate derivatives.</text>
</comment>
<dbReference type="PANTHER" id="PTHR11136:SF0">
    <property type="entry name" value="DIHYDROFOLATE SYNTHETASE-RELATED"/>
    <property type="match status" value="1"/>
</dbReference>
<proteinExistence type="inferred from homology"/>
<comment type="cofactor">
    <cofactor evidence="1">
        <name>Mg(2+)</name>
        <dbReference type="ChEBI" id="CHEBI:18420"/>
    </cofactor>
</comment>
<evidence type="ECO:0000256" key="5">
    <source>
        <dbReference type="ARBA" id="ARBA00008276"/>
    </source>
</evidence>
<evidence type="ECO:0000259" key="25">
    <source>
        <dbReference type="Pfam" id="PF08245"/>
    </source>
</evidence>
<gene>
    <name evidence="26" type="ORF">DCR58_02725</name>
</gene>
<evidence type="ECO:0000256" key="20">
    <source>
        <dbReference type="ARBA" id="ARBA00047808"/>
    </source>
</evidence>
<dbReference type="PIRSF" id="PIRSF001563">
    <property type="entry name" value="Folylpolyglu_synth"/>
    <property type="match status" value="1"/>
</dbReference>
<dbReference type="AlphaFoldDB" id="A0A348WMC0"/>
<evidence type="ECO:0000313" key="27">
    <source>
        <dbReference type="Proteomes" id="UP000262878"/>
    </source>
</evidence>
<dbReference type="UniPathway" id="UPA00077">
    <property type="reaction ID" value="UER00157"/>
</dbReference>
<dbReference type="Pfam" id="PF02875">
    <property type="entry name" value="Mur_ligase_C"/>
    <property type="match status" value="1"/>
</dbReference>
<evidence type="ECO:0000256" key="13">
    <source>
        <dbReference type="ARBA" id="ARBA00022840"/>
    </source>
</evidence>
<evidence type="ECO:0000256" key="19">
    <source>
        <dbReference type="ARBA" id="ARBA00047493"/>
    </source>
</evidence>
<evidence type="ECO:0000256" key="23">
    <source>
        <dbReference type="PIRNR" id="PIRNR001563"/>
    </source>
</evidence>
<evidence type="ECO:0000256" key="17">
    <source>
        <dbReference type="ARBA" id="ARBA00030592"/>
    </source>
</evidence>
<organism evidence="26 27">
    <name type="scientific">Idiomarina baltica</name>
    <dbReference type="NCBI Taxonomy" id="190892"/>
    <lineage>
        <taxon>Bacteria</taxon>
        <taxon>Pseudomonadati</taxon>
        <taxon>Pseudomonadota</taxon>
        <taxon>Gammaproteobacteria</taxon>
        <taxon>Alteromonadales</taxon>
        <taxon>Idiomarinaceae</taxon>
        <taxon>Idiomarina</taxon>
    </lineage>
</organism>
<protein>
    <recommendedName>
        <fullName evidence="9">Dihydrofolate synthase/folylpolyglutamate synthase</fullName>
        <ecNumber evidence="7">6.3.2.12</ecNumber>
        <ecNumber evidence="8">6.3.2.17</ecNumber>
    </recommendedName>
    <alternativeName>
        <fullName evidence="18">Folylpoly-gamma-glutamate synthetase-dihydrofolate synthetase</fullName>
    </alternativeName>
    <alternativeName>
        <fullName evidence="16">Folylpolyglutamate synthetase</fullName>
    </alternativeName>
    <alternativeName>
        <fullName evidence="17">Tetrahydrofolylpolyglutamate synthase</fullName>
    </alternativeName>
</protein>
<keyword evidence="14" id="KW-0460">Magnesium</keyword>
<evidence type="ECO:0000256" key="21">
    <source>
        <dbReference type="ARBA" id="ARBA00049035"/>
    </source>
</evidence>
<dbReference type="InterPro" id="IPR018109">
    <property type="entry name" value="Folylpolyglutamate_synth_CS"/>
</dbReference>
<dbReference type="GO" id="GO:0046654">
    <property type="term" value="P:tetrahydrofolate biosynthetic process"/>
    <property type="evidence" value="ECO:0007669"/>
    <property type="project" value="UniProtKB-UniPathway"/>
</dbReference>
<evidence type="ECO:0000256" key="6">
    <source>
        <dbReference type="ARBA" id="ARBA00011245"/>
    </source>
</evidence>
<keyword evidence="11" id="KW-0479">Metal-binding</keyword>
<keyword evidence="15" id="KW-0289">Folate biosynthesis</keyword>
<dbReference type="InterPro" id="IPR036615">
    <property type="entry name" value="Mur_ligase_C_dom_sf"/>
</dbReference>
<dbReference type="EMBL" id="DMUP01000057">
    <property type="protein sequence ID" value="HAR55682.1"/>
    <property type="molecule type" value="Genomic_DNA"/>
</dbReference>
<dbReference type="Gene3D" id="3.40.1190.10">
    <property type="entry name" value="Mur-like, catalytic domain"/>
    <property type="match status" value="1"/>
</dbReference>
<dbReference type="GO" id="GO:0005737">
    <property type="term" value="C:cytoplasm"/>
    <property type="evidence" value="ECO:0007669"/>
    <property type="project" value="TreeGrafter"/>
</dbReference>
<dbReference type="SUPFAM" id="SSF53244">
    <property type="entry name" value="MurD-like peptide ligases, peptide-binding domain"/>
    <property type="match status" value="1"/>
</dbReference>
<dbReference type="Pfam" id="PF08245">
    <property type="entry name" value="Mur_ligase_M"/>
    <property type="match status" value="1"/>
</dbReference>
<dbReference type="FunFam" id="3.40.1190.10:FF:000004">
    <property type="entry name" value="Dihydrofolate synthase/folylpolyglutamate synthase"/>
    <property type="match status" value="1"/>
</dbReference>
<dbReference type="GO" id="GO:0046656">
    <property type="term" value="P:folic acid biosynthetic process"/>
    <property type="evidence" value="ECO:0007669"/>
    <property type="project" value="UniProtKB-KW"/>
</dbReference>
<dbReference type="SUPFAM" id="SSF53623">
    <property type="entry name" value="MurD-like peptide ligases, catalytic domain"/>
    <property type="match status" value="1"/>
</dbReference>
<reference evidence="26 27" key="1">
    <citation type="journal article" date="2018" name="Nat. Biotechnol.">
        <title>A standardized bacterial taxonomy based on genome phylogeny substantially revises the tree of life.</title>
        <authorList>
            <person name="Parks D.H."/>
            <person name="Chuvochina M."/>
            <person name="Waite D.W."/>
            <person name="Rinke C."/>
            <person name="Skarshewski A."/>
            <person name="Chaumeil P.A."/>
            <person name="Hugenholtz P."/>
        </authorList>
    </citation>
    <scope>NUCLEOTIDE SEQUENCE [LARGE SCALE GENOMIC DNA]</scope>
    <source>
        <strain evidence="26">UBA9360</strain>
    </source>
</reference>
<keyword evidence="10 23" id="KW-0436">Ligase</keyword>
<dbReference type="Proteomes" id="UP000262878">
    <property type="component" value="Unassembled WGS sequence"/>
</dbReference>
<comment type="subunit">
    <text evidence="6">Monomer.</text>
</comment>
<comment type="caution">
    <text evidence="26">The sequence shown here is derived from an EMBL/GenBank/DDBJ whole genome shotgun (WGS) entry which is preliminary data.</text>
</comment>
<dbReference type="EC" id="6.3.2.12" evidence="7"/>
<keyword evidence="13 23" id="KW-0067">ATP-binding</keyword>
<evidence type="ECO:0000256" key="15">
    <source>
        <dbReference type="ARBA" id="ARBA00022909"/>
    </source>
</evidence>
<evidence type="ECO:0000256" key="9">
    <source>
        <dbReference type="ARBA" id="ARBA00019357"/>
    </source>
</evidence>
<evidence type="ECO:0000256" key="1">
    <source>
        <dbReference type="ARBA" id="ARBA00001946"/>
    </source>
</evidence>
<comment type="pathway">
    <text evidence="3">Cofactor biosynthesis; tetrahydrofolate biosynthesis; 7,8-dihydrofolate from 2-amino-4-hydroxy-6-hydroxymethyl-7,8-dihydropteridine diphosphate and 4-aminobenzoate: step 2/2.</text>
</comment>
<evidence type="ECO:0000256" key="8">
    <source>
        <dbReference type="ARBA" id="ARBA00013025"/>
    </source>
</evidence>
<dbReference type="GO" id="GO:0008841">
    <property type="term" value="F:dihydrofolate synthase activity"/>
    <property type="evidence" value="ECO:0007669"/>
    <property type="project" value="UniProtKB-EC"/>
</dbReference>
<evidence type="ECO:0000256" key="11">
    <source>
        <dbReference type="ARBA" id="ARBA00022723"/>
    </source>
</evidence>
<dbReference type="EC" id="6.3.2.17" evidence="8"/>
<feature type="domain" description="Mur ligase central" evidence="25">
    <location>
        <begin position="55"/>
        <end position="194"/>
    </location>
</feature>
<comment type="catalytic activity">
    <reaction evidence="19">
        <text>(6S)-5,6,7,8-tetrahydrofolyl-(gamma-L-Glu)(n) + L-glutamate + ATP = (6S)-5,6,7,8-tetrahydrofolyl-(gamma-L-Glu)(n+1) + ADP + phosphate + H(+)</text>
        <dbReference type="Rhea" id="RHEA:10580"/>
        <dbReference type="Rhea" id="RHEA-COMP:14738"/>
        <dbReference type="Rhea" id="RHEA-COMP:14740"/>
        <dbReference type="ChEBI" id="CHEBI:15378"/>
        <dbReference type="ChEBI" id="CHEBI:29985"/>
        <dbReference type="ChEBI" id="CHEBI:30616"/>
        <dbReference type="ChEBI" id="CHEBI:43474"/>
        <dbReference type="ChEBI" id="CHEBI:141005"/>
        <dbReference type="ChEBI" id="CHEBI:456216"/>
        <dbReference type="EC" id="6.3.2.17"/>
    </reaction>
</comment>
<comment type="catalytic activity">
    <reaction evidence="20">
        <text>10-formyltetrahydrofolyl-(gamma-L-Glu)(n) + L-glutamate + ATP = 10-formyltetrahydrofolyl-(gamma-L-Glu)(n+1) + ADP + phosphate + H(+)</text>
        <dbReference type="Rhea" id="RHEA:51904"/>
        <dbReference type="Rhea" id="RHEA-COMP:13088"/>
        <dbReference type="Rhea" id="RHEA-COMP:14300"/>
        <dbReference type="ChEBI" id="CHEBI:15378"/>
        <dbReference type="ChEBI" id="CHEBI:29985"/>
        <dbReference type="ChEBI" id="CHEBI:30616"/>
        <dbReference type="ChEBI" id="CHEBI:43474"/>
        <dbReference type="ChEBI" id="CHEBI:134413"/>
        <dbReference type="ChEBI" id="CHEBI:456216"/>
        <dbReference type="EC" id="6.3.2.17"/>
    </reaction>
</comment>
<dbReference type="InterPro" id="IPR001645">
    <property type="entry name" value="Folylpolyglutamate_synth"/>
</dbReference>
<dbReference type="GO" id="GO:0004326">
    <property type="term" value="F:tetrahydrofolylpolyglutamate synthase activity"/>
    <property type="evidence" value="ECO:0007669"/>
    <property type="project" value="UniProtKB-EC"/>
</dbReference>
<dbReference type="InterPro" id="IPR004101">
    <property type="entry name" value="Mur_ligase_C"/>
</dbReference>
<evidence type="ECO:0000313" key="26">
    <source>
        <dbReference type="EMBL" id="HAR55682.1"/>
    </source>
</evidence>
<dbReference type="PROSITE" id="PS01011">
    <property type="entry name" value="FOLYLPOLYGLU_SYNT_1"/>
    <property type="match status" value="1"/>
</dbReference>
<keyword evidence="12 23" id="KW-0547">Nucleotide-binding</keyword>
<comment type="similarity">
    <text evidence="5 23">Belongs to the folylpolyglutamate synthase family.</text>
</comment>
<dbReference type="NCBIfam" id="NF008101">
    <property type="entry name" value="PRK10846.1"/>
    <property type="match status" value="1"/>
</dbReference>
<evidence type="ECO:0000256" key="18">
    <source>
        <dbReference type="ARBA" id="ARBA00032510"/>
    </source>
</evidence>
<evidence type="ECO:0000256" key="3">
    <source>
        <dbReference type="ARBA" id="ARBA00004799"/>
    </source>
</evidence>
<dbReference type="NCBIfam" id="TIGR01499">
    <property type="entry name" value="folC"/>
    <property type="match status" value="1"/>
</dbReference>
<evidence type="ECO:0000256" key="16">
    <source>
        <dbReference type="ARBA" id="ARBA00030048"/>
    </source>
</evidence>
<accession>A0A348WMC0</accession>
<dbReference type="GO" id="GO:0046872">
    <property type="term" value="F:metal ion binding"/>
    <property type="evidence" value="ECO:0007669"/>
    <property type="project" value="UniProtKB-KW"/>
</dbReference>
<evidence type="ECO:0000256" key="10">
    <source>
        <dbReference type="ARBA" id="ARBA00022598"/>
    </source>
</evidence>
<dbReference type="InterPro" id="IPR013221">
    <property type="entry name" value="Mur_ligase_cen"/>
</dbReference>
<dbReference type="InterPro" id="IPR036565">
    <property type="entry name" value="Mur-like_cat_sf"/>
</dbReference>
<comment type="pathway">
    <text evidence="4">Cofactor biosynthesis; tetrahydrofolylpolyglutamate biosynthesis.</text>
</comment>